<comment type="caution">
    <text evidence="2">The sequence shown here is derived from an EMBL/GenBank/DDBJ whole genome shotgun (WGS) entry which is preliminary data.</text>
</comment>
<dbReference type="InterPro" id="IPR016833">
    <property type="entry name" value="Put_Na-Bile_cotransptr"/>
</dbReference>
<dbReference type="InterPro" id="IPR038770">
    <property type="entry name" value="Na+/solute_symporter_sf"/>
</dbReference>
<dbReference type="Proteomes" id="UP000519023">
    <property type="component" value="Unassembled WGS sequence"/>
</dbReference>
<gene>
    <name evidence="2" type="ORF">HHL08_04855</name>
</gene>
<sequence>MARLTHSILRIDPFLLWLIGTVGVASLLPASGQAAGWIDVLADIAVALLFFLHGAKLSRAAIFQGVGNWRLHLLVFASTYMLFPAVGIALTSLMRGWADPILMSGLLYLTLLPSTVQSSIAFTAMAGGNVAAALCSASLSNLIGILLTPLLVTLTLNVEGHGGTATLHSVQNIALQLLVPFVAGHLLRPYIGGFIDRHKGLLMPVDRGAILLVVYSAFSAAVAGGIWMQVGVGDLLVLLGLSALVLAIVMSVNMGVARLAGLPRQDAIVLLFCGSKKSLVSGVPMAGALFPPAQVGLLILPLMIFHQLQLLVCAALAARFARQTEAPLAPVLTSTPIPPLPRSEADIHRAADAIGLPIDAACMPGVVANMALLDRHAALLLGRHENAAP</sequence>
<feature type="transmembrane region" description="Helical" evidence="1">
    <location>
        <begin position="34"/>
        <end position="52"/>
    </location>
</feature>
<feature type="transmembrane region" description="Helical" evidence="1">
    <location>
        <begin position="208"/>
        <end position="229"/>
    </location>
</feature>
<dbReference type="Gene3D" id="1.20.1530.20">
    <property type="match status" value="1"/>
</dbReference>
<accession>A0A7X9WU04</accession>
<feature type="transmembrane region" description="Helical" evidence="1">
    <location>
        <begin position="7"/>
        <end position="28"/>
    </location>
</feature>
<dbReference type="GO" id="GO:0005886">
    <property type="term" value="C:plasma membrane"/>
    <property type="evidence" value="ECO:0007669"/>
    <property type="project" value="TreeGrafter"/>
</dbReference>
<feature type="transmembrane region" description="Helical" evidence="1">
    <location>
        <begin position="235"/>
        <end position="256"/>
    </location>
</feature>
<keyword evidence="3" id="KW-1185">Reference proteome</keyword>
<dbReference type="PIRSF" id="PIRSF026166">
    <property type="entry name" value="UCP026166"/>
    <property type="match status" value="1"/>
</dbReference>
<keyword evidence="1" id="KW-0812">Transmembrane</keyword>
<feature type="transmembrane region" description="Helical" evidence="1">
    <location>
        <begin position="170"/>
        <end position="187"/>
    </location>
</feature>
<evidence type="ECO:0000313" key="2">
    <source>
        <dbReference type="EMBL" id="NML09478.1"/>
    </source>
</evidence>
<dbReference type="AlphaFoldDB" id="A0A7X9WU04"/>
<dbReference type="EMBL" id="JABBFV010000002">
    <property type="protein sequence ID" value="NML09478.1"/>
    <property type="molecule type" value="Genomic_DNA"/>
</dbReference>
<keyword evidence="1" id="KW-0472">Membrane</keyword>
<evidence type="ECO:0000313" key="3">
    <source>
        <dbReference type="Proteomes" id="UP000519023"/>
    </source>
</evidence>
<feature type="transmembrane region" description="Helical" evidence="1">
    <location>
        <begin position="106"/>
        <end position="127"/>
    </location>
</feature>
<keyword evidence="1" id="KW-1133">Transmembrane helix</keyword>
<dbReference type="RefSeq" id="WP_169571338.1">
    <property type="nucleotide sequence ID" value="NZ_JABBFV010000002.1"/>
</dbReference>
<reference evidence="2 3" key="1">
    <citation type="submission" date="2020-04" db="EMBL/GenBank/DDBJ databases">
        <title>Sphingobium sp. AR-3-1 isolated from Arctic soil.</title>
        <authorList>
            <person name="Dahal R.H."/>
            <person name="Chaudhary D.K."/>
        </authorList>
    </citation>
    <scope>NUCLEOTIDE SEQUENCE [LARGE SCALE GENOMIC DNA]</scope>
    <source>
        <strain evidence="2 3">AR-3-1</strain>
    </source>
</reference>
<organism evidence="2 3">
    <name type="scientific">Sphingobium psychrophilum</name>
    <dbReference type="NCBI Taxonomy" id="2728834"/>
    <lineage>
        <taxon>Bacteria</taxon>
        <taxon>Pseudomonadati</taxon>
        <taxon>Pseudomonadota</taxon>
        <taxon>Alphaproteobacteria</taxon>
        <taxon>Sphingomonadales</taxon>
        <taxon>Sphingomonadaceae</taxon>
        <taxon>Sphingobium</taxon>
    </lineage>
</organism>
<evidence type="ECO:0000256" key="1">
    <source>
        <dbReference type="SAM" id="Phobius"/>
    </source>
</evidence>
<dbReference type="PANTHER" id="PTHR18640:SF5">
    <property type="entry name" value="SODIUM_BILE ACID COTRANSPORTER 7"/>
    <property type="match status" value="1"/>
</dbReference>
<feature type="transmembrane region" description="Helical" evidence="1">
    <location>
        <begin position="139"/>
        <end position="158"/>
    </location>
</feature>
<dbReference type="Pfam" id="PF13593">
    <property type="entry name" value="SBF_like"/>
    <property type="match status" value="1"/>
</dbReference>
<feature type="transmembrane region" description="Helical" evidence="1">
    <location>
        <begin position="73"/>
        <end position="94"/>
    </location>
</feature>
<feature type="transmembrane region" description="Helical" evidence="1">
    <location>
        <begin position="268"/>
        <end position="290"/>
    </location>
</feature>
<name>A0A7X9WU04_9SPHN</name>
<proteinExistence type="predicted"/>
<protein>
    <submittedName>
        <fullName evidence="2">DUF4089 domain-containing protein</fullName>
    </submittedName>
</protein>
<dbReference type="PANTHER" id="PTHR18640">
    <property type="entry name" value="SOLUTE CARRIER FAMILY 10 MEMBER 7"/>
    <property type="match status" value="1"/>
</dbReference>